<keyword evidence="3" id="KW-0285">Flavoprotein</keyword>
<dbReference type="Pfam" id="PF01794">
    <property type="entry name" value="Ferric_reduct"/>
    <property type="match status" value="1"/>
</dbReference>
<protein>
    <submittedName>
        <fullName evidence="15">Oxidoreductase</fullName>
    </submittedName>
</protein>
<evidence type="ECO:0000313" key="16">
    <source>
        <dbReference type="Proteomes" id="UP000215027"/>
    </source>
</evidence>
<dbReference type="SUPFAM" id="SSF52343">
    <property type="entry name" value="Ferredoxin reductase-like, C-terminal NADP-linked domain"/>
    <property type="match status" value="1"/>
</dbReference>
<evidence type="ECO:0000259" key="14">
    <source>
        <dbReference type="PROSITE" id="PS51384"/>
    </source>
</evidence>
<dbReference type="GO" id="GO:0051537">
    <property type="term" value="F:2 iron, 2 sulfur cluster binding"/>
    <property type="evidence" value="ECO:0007669"/>
    <property type="project" value="UniProtKB-KW"/>
</dbReference>
<keyword evidence="10" id="KW-0408">Iron</keyword>
<comment type="cofactor">
    <cofactor evidence="1">
        <name>FAD</name>
        <dbReference type="ChEBI" id="CHEBI:57692"/>
    </cofactor>
</comment>
<evidence type="ECO:0000256" key="10">
    <source>
        <dbReference type="ARBA" id="ARBA00023004"/>
    </source>
</evidence>
<dbReference type="Proteomes" id="UP000215027">
    <property type="component" value="Chromosome I"/>
</dbReference>
<reference evidence="15" key="1">
    <citation type="submission" date="2016-01" db="EMBL/GenBank/DDBJ databases">
        <authorList>
            <person name="Mcilroy J.S."/>
            <person name="Karst M S."/>
            <person name="Albertsen M."/>
        </authorList>
    </citation>
    <scope>NUCLEOTIDE SEQUENCE</scope>
    <source>
        <strain evidence="15">Cfx-K</strain>
    </source>
</reference>
<dbReference type="PROSITE" id="PS51384">
    <property type="entry name" value="FAD_FR"/>
    <property type="match status" value="1"/>
</dbReference>
<evidence type="ECO:0000256" key="6">
    <source>
        <dbReference type="ARBA" id="ARBA00022723"/>
    </source>
</evidence>
<dbReference type="GO" id="GO:0046872">
    <property type="term" value="F:metal ion binding"/>
    <property type="evidence" value="ECO:0007669"/>
    <property type="project" value="UniProtKB-KW"/>
</dbReference>
<keyword evidence="7" id="KW-0274">FAD</keyword>
<feature type="domain" description="FAD-binding FR-type" evidence="14">
    <location>
        <begin position="202"/>
        <end position="306"/>
    </location>
</feature>
<sequence length="441" mass="49466">MGLRNRAIFWFFVYGFLVFFPLFIAATTRPPGDRAAIVEISVACGFIGLAMLALEFALVSHLRPVALPFGMDALIQFHRELGTMALVFVLAHPILLFVNGLPVSTLNPFSGTPVTQLGSFALIAMLLIVGLSFGRKRLKFKYEYWQLTHGLLSVAAFAIAIWHMAQVDRYFSIPTMRGLWFLYAILLIGLLLYYRVALPIHMLRRPWVITENKPEAGASRTLTLKPEGHKGWSFSGGQFAWLTTMRSPFSIYHHPISMSSGGEMDMTGTIQFTIRDLGDWSGATVPKLQVGDKVWVDGPYGVFTIDNEQAQGFVLLGGGVGITPMRSIIHTMLQREDYRPIVLFFATNTADDLTFRDELDAIAARYDNIEVVYVLAGPPADWPGETGYVTREVLERHLPPQWARFMYFICGPEPMMDAMEKVLVEMGVPGDHVQTERFNMV</sequence>
<organism evidence="15 16">
    <name type="scientific">Candidatus Promineifilum breve</name>
    <dbReference type="NCBI Taxonomy" id="1806508"/>
    <lineage>
        <taxon>Bacteria</taxon>
        <taxon>Bacillati</taxon>
        <taxon>Chloroflexota</taxon>
        <taxon>Ardenticatenia</taxon>
        <taxon>Candidatus Promineifilales</taxon>
        <taxon>Candidatus Promineifilaceae</taxon>
        <taxon>Candidatus Promineifilum</taxon>
    </lineage>
</organism>
<feature type="transmembrane region" description="Helical" evidence="13">
    <location>
        <begin position="177"/>
        <end position="196"/>
    </location>
</feature>
<dbReference type="Gene3D" id="2.40.30.10">
    <property type="entry name" value="Translation factors"/>
    <property type="match status" value="1"/>
</dbReference>
<dbReference type="Pfam" id="PF00175">
    <property type="entry name" value="NAD_binding_1"/>
    <property type="match status" value="1"/>
</dbReference>
<evidence type="ECO:0000256" key="1">
    <source>
        <dbReference type="ARBA" id="ARBA00001974"/>
    </source>
</evidence>
<accession>A0A160T3H7</accession>
<comment type="subcellular location">
    <subcellularLocation>
        <location evidence="2">Membrane</location>
        <topology evidence="2">Multi-pass membrane protein</topology>
    </subcellularLocation>
</comment>
<dbReference type="InterPro" id="IPR001433">
    <property type="entry name" value="OxRdtase_FAD/NAD-bd"/>
</dbReference>
<evidence type="ECO:0000256" key="5">
    <source>
        <dbReference type="ARBA" id="ARBA00022714"/>
    </source>
</evidence>
<evidence type="ECO:0000256" key="11">
    <source>
        <dbReference type="ARBA" id="ARBA00023014"/>
    </source>
</evidence>
<keyword evidence="16" id="KW-1185">Reference proteome</keyword>
<gene>
    <name evidence="15" type="ORF">CFX0092_A2394</name>
</gene>
<evidence type="ECO:0000256" key="7">
    <source>
        <dbReference type="ARBA" id="ARBA00022827"/>
    </source>
</evidence>
<dbReference type="GO" id="GO:0016020">
    <property type="term" value="C:membrane"/>
    <property type="evidence" value="ECO:0007669"/>
    <property type="project" value="UniProtKB-SubCell"/>
</dbReference>
<evidence type="ECO:0000256" key="2">
    <source>
        <dbReference type="ARBA" id="ARBA00004141"/>
    </source>
</evidence>
<keyword evidence="5" id="KW-0001">2Fe-2S</keyword>
<feature type="transmembrane region" description="Helical" evidence="13">
    <location>
        <begin position="145"/>
        <end position="165"/>
    </location>
</feature>
<evidence type="ECO:0000256" key="9">
    <source>
        <dbReference type="ARBA" id="ARBA00023002"/>
    </source>
</evidence>
<dbReference type="GO" id="GO:0050660">
    <property type="term" value="F:flavin adenine dinucleotide binding"/>
    <property type="evidence" value="ECO:0007669"/>
    <property type="project" value="TreeGrafter"/>
</dbReference>
<keyword evidence="9" id="KW-0560">Oxidoreductase</keyword>
<dbReference type="RefSeq" id="WP_095043646.1">
    <property type="nucleotide sequence ID" value="NZ_LN890655.1"/>
</dbReference>
<dbReference type="InterPro" id="IPR013130">
    <property type="entry name" value="Fe3_Rdtase_TM_dom"/>
</dbReference>
<dbReference type="PANTHER" id="PTHR47354">
    <property type="entry name" value="NADH OXIDOREDUCTASE HCR"/>
    <property type="match status" value="1"/>
</dbReference>
<proteinExistence type="predicted"/>
<dbReference type="InterPro" id="IPR017938">
    <property type="entry name" value="Riboflavin_synthase-like_b-brl"/>
</dbReference>
<evidence type="ECO:0000256" key="13">
    <source>
        <dbReference type="SAM" id="Phobius"/>
    </source>
</evidence>
<evidence type="ECO:0000256" key="8">
    <source>
        <dbReference type="ARBA" id="ARBA00022989"/>
    </source>
</evidence>
<feature type="transmembrane region" description="Helical" evidence="13">
    <location>
        <begin position="40"/>
        <end position="60"/>
    </location>
</feature>
<dbReference type="OrthoDB" id="9796486at2"/>
<dbReference type="InterPro" id="IPR017927">
    <property type="entry name" value="FAD-bd_FR_type"/>
</dbReference>
<dbReference type="SUPFAM" id="SSF63380">
    <property type="entry name" value="Riboflavin synthase domain-like"/>
    <property type="match status" value="1"/>
</dbReference>
<dbReference type="KEGG" id="pbf:CFX0092_A2394"/>
<keyword evidence="4 13" id="KW-0812">Transmembrane</keyword>
<dbReference type="PANTHER" id="PTHR47354:SF8">
    <property type="entry name" value="1,2-PHENYLACETYL-COA EPOXIDASE, SUBUNIT E"/>
    <property type="match status" value="1"/>
</dbReference>
<evidence type="ECO:0000256" key="3">
    <source>
        <dbReference type="ARBA" id="ARBA00022630"/>
    </source>
</evidence>
<keyword evidence="8 13" id="KW-1133">Transmembrane helix</keyword>
<evidence type="ECO:0000313" key="15">
    <source>
        <dbReference type="EMBL" id="CUS04272.2"/>
    </source>
</evidence>
<dbReference type="Gene3D" id="3.40.50.80">
    <property type="entry name" value="Nucleotide-binding domain of ferredoxin-NADP reductase (FNR) module"/>
    <property type="match status" value="1"/>
</dbReference>
<dbReference type="InterPro" id="IPR050415">
    <property type="entry name" value="MRET"/>
</dbReference>
<feature type="transmembrane region" description="Helical" evidence="13">
    <location>
        <begin position="114"/>
        <end position="133"/>
    </location>
</feature>
<dbReference type="AlphaFoldDB" id="A0A160T3H7"/>
<feature type="transmembrane region" description="Helical" evidence="13">
    <location>
        <begin position="81"/>
        <end position="102"/>
    </location>
</feature>
<name>A0A160T3H7_9CHLR</name>
<keyword evidence="6" id="KW-0479">Metal-binding</keyword>
<dbReference type="GO" id="GO:0016491">
    <property type="term" value="F:oxidoreductase activity"/>
    <property type="evidence" value="ECO:0007669"/>
    <property type="project" value="UniProtKB-KW"/>
</dbReference>
<dbReference type="PRINTS" id="PR00410">
    <property type="entry name" value="PHEHYDRXLASE"/>
</dbReference>
<dbReference type="InterPro" id="IPR039261">
    <property type="entry name" value="FNR_nucleotide-bd"/>
</dbReference>
<evidence type="ECO:0000256" key="12">
    <source>
        <dbReference type="ARBA" id="ARBA00023136"/>
    </source>
</evidence>
<evidence type="ECO:0000256" key="4">
    <source>
        <dbReference type="ARBA" id="ARBA00022692"/>
    </source>
</evidence>
<dbReference type="EMBL" id="LN890655">
    <property type="protein sequence ID" value="CUS04272.2"/>
    <property type="molecule type" value="Genomic_DNA"/>
</dbReference>
<keyword evidence="11" id="KW-0411">Iron-sulfur</keyword>
<feature type="transmembrane region" description="Helical" evidence="13">
    <location>
        <begin position="7"/>
        <end position="28"/>
    </location>
</feature>
<keyword evidence="12 13" id="KW-0472">Membrane</keyword>